<comment type="caution">
    <text evidence="2">The sequence shown here is derived from an EMBL/GenBank/DDBJ whole genome shotgun (WGS) entry which is preliminary data.</text>
</comment>
<reference evidence="2" key="1">
    <citation type="submission" date="2023-07" db="EMBL/GenBank/DDBJ databases">
        <authorList>
            <consortium name="AG Swart"/>
            <person name="Singh M."/>
            <person name="Singh A."/>
            <person name="Seah K."/>
            <person name="Emmerich C."/>
        </authorList>
    </citation>
    <scope>NUCLEOTIDE SEQUENCE</scope>
    <source>
        <strain evidence="2">DP1</strain>
    </source>
</reference>
<evidence type="ECO:0000256" key="1">
    <source>
        <dbReference type="SAM" id="MobiDB-lite"/>
    </source>
</evidence>
<accession>A0AAD1XKI3</accession>
<gene>
    <name evidence="2" type="ORF">ECRASSUSDP1_LOCUS15671</name>
</gene>
<dbReference type="Proteomes" id="UP001295684">
    <property type="component" value="Unassembled WGS sequence"/>
</dbReference>
<evidence type="ECO:0000313" key="3">
    <source>
        <dbReference type="Proteomes" id="UP001295684"/>
    </source>
</evidence>
<feature type="region of interest" description="Disordered" evidence="1">
    <location>
        <begin position="295"/>
        <end position="345"/>
    </location>
</feature>
<keyword evidence="3" id="KW-1185">Reference proteome</keyword>
<dbReference type="EMBL" id="CAMPGE010015711">
    <property type="protein sequence ID" value="CAI2374319.1"/>
    <property type="molecule type" value="Genomic_DNA"/>
</dbReference>
<proteinExistence type="predicted"/>
<name>A0AAD1XKI3_EUPCR</name>
<evidence type="ECO:0000313" key="2">
    <source>
        <dbReference type="EMBL" id="CAI2374319.1"/>
    </source>
</evidence>
<dbReference type="AlphaFoldDB" id="A0AAD1XKI3"/>
<dbReference type="Pfam" id="PF13287">
    <property type="entry name" value="Fn3_assoc"/>
    <property type="match status" value="1"/>
</dbReference>
<organism evidence="2 3">
    <name type="scientific">Euplotes crassus</name>
    <dbReference type="NCBI Taxonomy" id="5936"/>
    <lineage>
        <taxon>Eukaryota</taxon>
        <taxon>Sar</taxon>
        <taxon>Alveolata</taxon>
        <taxon>Ciliophora</taxon>
        <taxon>Intramacronucleata</taxon>
        <taxon>Spirotrichea</taxon>
        <taxon>Hypotrichia</taxon>
        <taxon>Euplotida</taxon>
        <taxon>Euplotidae</taxon>
        <taxon>Moneuplotes</taxon>
    </lineage>
</organism>
<protein>
    <submittedName>
        <fullName evidence="2">Uncharacterized protein</fullName>
    </submittedName>
</protein>
<dbReference type="InterPro" id="IPR026876">
    <property type="entry name" value="Fn3_assoc_repeat"/>
</dbReference>
<feature type="compositionally biased region" description="Polar residues" evidence="1">
    <location>
        <begin position="302"/>
        <end position="327"/>
    </location>
</feature>
<sequence>MSDIFTTLKENLRELQGETLEFFTSLQHSSNYEERIAEARYMHNTISEKKEAVQINLDRLRNVIKTLKTIQEQKDTRKQIMHHKKKRIMKMIKAKNELTEGLQELLESDLFLEKKKNPENSQEPFTGLLKLTKPKIKEIINFGQSISYIRTPHARTFVHNIQWNASILHQNSEKRCEKPFVFYPSNTNMIRSGEKVMLHTNDPKSYIVYTIDGTIPGFTNGIRYDNQKSPIIIPEDISFMTIRFVACRLKMLDSKICKRTFKITNEAPSQMANLHEPASQGVAIRPTTHEIPTEGVDLMLGTPSSTNMTPQHSSQRNSSYGANNYQRPQDDEDMEEISDAGSDAI</sequence>